<protein>
    <submittedName>
        <fullName evidence="2">Uncharacterized protein</fullName>
    </submittedName>
</protein>
<dbReference type="AlphaFoldDB" id="A0A816CTK0"/>
<comment type="caution">
    <text evidence="2">The sequence shown here is derived from an EMBL/GenBank/DDBJ whole genome shotgun (WGS) entry which is preliminary data.</text>
</comment>
<dbReference type="Proteomes" id="UP000681722">
    <property type="component" value="Unassembled WGS sequence"/>
</dbReference>
<evidence type="ECO:0000313" key="2">
    <source>
        <dbReference type="EMBL" id="CAF1627891.1"/>
    </source>
</evidence>
<dbReference type="EMBL" id="CAJNOQ010042706">
    <property type="protein sequence ID" value="CAF1627891.1"/>
    <property type="molecule type" value="Genomic_DNA"/>
</dbReference>
<sequence>MSQNIPIEKDKKVAAAPRLSSSADRDASSLEQEPSKVFVEAKPKTSVTPSLASILKLLDSSTPLCPLLQTWIWKEWIEGRGDIFNAQDEENERKLNNAIAQLTAESKLPTDLSNEQKTILTHIQEFWSQVPDQRFGQFLSNYVVGHFLAQPPKTMLQKEDAQILAILKEIKSAQPSH</sequence>
<keyword evidence="4" id="KW-1185">Reference proteome</keyword>
<evidence type="ECO:0000313" key="3">
    <source>
        <dbReference type="EMBL" id="CAF4523898.1"/>
    </source>
</evidence>
<dbReference type="Proteomes" id="UP000663829">
    <property type="component" value="Unassembled WGS sequence"/>
</dbReference>
<dbReference type="EMBL" id="CAJOBC010110340">
    <property type="protein sequence ID" value="CAF4523898.1"/>
    <property type="molecule type" value="Genomic_DNA"/>
</dbReference>
<gene>
    <name evidence="2" type="ORF">GPM918_LOCUS44165</name>
    <name evidence="3" type="ORF">SRO942_LOCUS45903</name>
</gene>
<proteinExistence type="predicted"/>
<dbReference type="OrthoDB" id="10000863at2759"/>
<organism evidence="2 4">
    <name type="scientific">Didymodactylos carnosus</name>
    <dbReference type="NCBI Taxonomy" id="1234261"/>
    <lineage>
        <taxon>Eukaryota</taxon>
        <taxon>Metazoa</taxon>
        <taxon>Spiralia</taxon>
        <taxon>Gnathifera</taxon>
        <taxon>Rotifera</taxon>
        <taxon>Eurotatoria</taxon>
        <taxon>Bdelloidea</taxon>
        <taxon>Philodinida</taxon>
        <taxon>Philodinidae</taxon>
        <taxon>Didymodactylos</taxon>
    </lineage>
</organism>
<evidence type="ECO:0000313" key="4">
    <source>
        <dbReference type="Proteomes" id="UP000663829"/>
    </source>
</evidence>
<reference evidence="2" key="1">
    <citation type="submission" date="2021-02" db="EMBL/GenBank/DDBJ databases">
        <authorList>
            <person name="Nowell W R."/>
        </authorList>
    </citation>
    <scope>NUCLEOTIDE SEQUENCE</scope>
</reference>
<accession>A0A816CTK0</accession>
<name>A0A816CTK0_9BILA</name>
<evidence type="ECO:0000256" key="1">
    <source>
        <dbReference type="SAM" id="MobiDB-lite"/>
    </source>
</evidence>
<feature type="region of interest" description="Disordered" evidence="1">
    <location>
        <begin position="1"/>
        <end position="36"/>
    </location>
</feature>